<comment type="similarity">
    <text evidence="4">Belongs to the protein kinase superfamily.</text>
</comment>
<accession>A0A2V3IJ75</accession>
<dbReference type="EMBL" id="NBIV01000175">
    <property type="protein sequence ID" value="PXF42155.1"/>
    <property type="molecule type" value="Genomic_DNA"/>
</dbReference>
<dbReference type="InterPro" id="IPR017441">
    <property type="entry name" value="Protein_kinase_ATP_BS"/>
</dbReference>
<dbReference type="PROSITE" id="PS00107">
    <property type="entry name" value="PROTEIN_KINASE_ATP"/>
    <property type="match status" value="1"/>
</dbReference>
<name>A0A2V3IJ75_9FLOR</name>
<dbReference type="PROSITE" id="PS50011">
    <property type="entry name" value="PROTEIN_KINASE_DOM"/>
    <property type="match status" value="1"/>
</dbReference>
<reference evidence="7 8" key="1">
    <citation type="journal article" date="2018" name="Mol. Biol. Evol.">
        <title>Analysis of the draft genome of the red seaweed Gracilariopsis chorda provides insights into genome size evolution in Rhodophyta.</title>
        <authorList>
            <person name="Lee J."/>
            <person name="Yang E.C."/>
            <person name="Graf L."/>
            <person name="Yang J.H."/>
            <person name="Qiu H."/>
            <person name="Zel Zion U."/>
            <person name="Chan C.X."/>
            <person name="Stephens T.G."/>
            <person name="Weber A.P.M."/>
            <person name="Boo G.H."/>
            <person name="Boo S.M."/>
            <person name="Kim K.M."/>
            <person name="Shin Y."/>
            <person name="Jung M."/>
            <person name="Lee S.J."/>
            <person name="Yim H.S."/>
            <person name="Lee J.H."/>
            <person name="Bhattacharya D."/>
            <person name="Yoon H.S."/>
        </authorList>
    </citation>
    <scope>NUCLEOTIDE SEQUENCE [LARGE SCALE GENOMIC DNA]</scope>
    <source>
        <strain evidence="7 8">SKKU-2015</strain>
        <tissue evidence="7">Whole body</tissue>
    </source>
</reference>
<evidence type="ECO:0000256" key="1">
    <source>
        <dbReference type="ARBA" id="ARBA00022741"/>
    </source>
</evidence>
<feature type="domain" description="Protein kinase" evidence="6">
    <location>
        <begin position="117"/>
        <end position="382"/>
    </location>
</feature>
<evidence type="ECO:0000259" key="6">
    <source>
        <dbReference type="PROSITE" id="PS50011"/>
    </source>
</evidence>
<dbReference type="GO" id="GO:0004674">
    <property type="term" value="F:protein serine/threonine kinase activity"/>
    <property type="evidence" value="ECO:0007669"/>
    <property type="project" value="UniProtKB-KW"/>
</dbReference>
<dbReference type="InterPro" id="IPR008271">
    <property type="entry name" value="Ser/Thr_kinase_AS"/>
</dbReference>
<evidence type="ECO:0000313" key="7">
    <source>
        <dbReference type="EMBL" id="PXF42155.1"/>
    </source>
</evidence>
<keyword evidence="8" id="KW-1185">Reference proteome</keyword>
<dbReference type="InterPro" id="IPR011993">
    <property type="entry name" value="PH-like_dom_sf"/>
</dbReference>
<dbReference type="FunFam" id="1.10.510.10:FF:000571">
    <property type="entry name" value="Maternal embryonic leucine zipper kinase"/>
    <property type="match status" value="1"/>
</dbReference>
<evidence type="ECO:0000256" key="2">
    <source>
        <dbReference type="ARBA" id="ARBA00022840"/>
    </source>
</evidence>
<evidence type="ECO:0000313" key="8">
    <source>
        <dbReference type="Proteomes" id="UP000247409"/>
    </source>
</evidence>
<dbReference type="PANTHER" id="PTHR24347">
    <property type="entry name" value="SERINE/THREONINE-PROTEIN KINASE"/>
    <property type="match status" value="1"/>
</dbReference>
<sequence>MVGNFEAYYRYTEEVTASAKVEGWLVKEGRKLRQPIPRYLRLQGSQLSNHRSPSEPPTWTISVLDSGVGPGPRTNELLVHFPNRKMSFFAETADDFERWIIALKRAAASNFSIDNFYKMGEVIGIGVNGNVLKGWDRATNEEVAIKSIPYDGDMEEKDDEHAEYEIDIIKSLDHPHLVKTYDVFRSKNEKKIYIVMEYVAGGELFERIANDTGTLIKEADGIRMIRNVLSAVKYLHERGIVHGDIKAENILCVDEDVQLPIRVKLADFGLSKRISANGSCPYELVGSRYYLAPEIIQKRDYGKPVDMWTCGILVYSALSGMYPFEGDDILEYNDNTETKDLVFPETEWGLFDEAVKDFISKLLEKDPSKRLTVDEALKHPWVADEQVADAEPIMSRKVSEVEQDAPKSIFRRKRTRPEDILARMRLKEDNAA</sequence>
<keyword evidence="4" id="KW-0723">Serine/threonine-protein kinase</keyword>
<dbReference type="AlphaFoldDB" id="A0A2V3IJ75"/>
<keyword evidence="7" id="KW-0418">Kinase</keyword>
<comment type="caution">
    <text evidence="7">The sequence shown here is derived from an EMBL/GenBank/DDBJ whole genome shotgun (WGS) entry which is preliminary data.</text>
</comment>
<gene>
    <name evidence="7" type="ORF">BWQ96_08133</name>
</gene>
<feature type="domain" description="PH" evidence="5">
    <location>
        <begin position="18"/>
        <end position="108"/>
    </location>
</feature>
<dbReference type="SMART" id="SM00233">
    <property type="entry name" value="PH"/>
    <property type="match status" value="1"/>
</dbReference>
<dbReference type="InterPro" id="IPR011009">
    <property type="entry name" value="Kinase-like_dom_sf"/>
</dbReference>
<dbReference type="InterPro" id="IPR000719">
    <property type="entry name" value="Prot_kinase_dom"/>
</dbReference>
<keyword evidence="2 3" id="KW-0067">ATP-binding</keyword>
<dbReference type="Gene3D" id="3.30.200.20">
    <property type="entry name" value="Phosphorylase Kinase, domain 1"/>
    <property type="match status" value="1"/>
</dbReference>
<keyword evidence="1 3" id="KW-0547">Nucleotide-binding</keyword>
<evidence type="ECO:0000256" key="3">
    <source>
        <dbReference type="PROSITE-ProRule" id="PRU10141"/>
    </source>
</evidence>
<proteinExistence type="inferred from homology"/>
<protein>
    <submittedName>
        <fullName evidence="7">Myosin light chain kinase family member 4</fullName>
    </submittedName>
</protein>
<feature type="binding site" evidence="3">
    <location>
        <position position="146"/>
    </location>
    <ligand>
        <name>ATP</name>
        <dbReference type="ChEBI" id="CHEBI:30616"/>
    </ligand>
</feature>
<dbReference type="STRING" id="448386.A0A2V3IJ75"/>
<dbReference type="Proteomes" id="UP000247409">
    <property type="component" value="Unassembled WGS sequence"/>
</dbReference>
<evidence type="ECO:0000259" key="5">
    <source>
        <dbReference type="PROSITE" id="PS50003"/>
    </source>
</evidence>
<dbReference type="SUPFAM" id="SSF56112">
    <property type="entry name" value="Protein kinase-like (PK-like)"/>
    <property type="match status" value="1"/>
</dbReference>
<dbReference type="Pfam" id="PF00169">
    <property type="entry name" value="PH"/>
    <property type="match status" value="1"/>
</dbReference>
<dbReference type="PROSITE" id="PS50003">
    <property type="entry name" value="PH_DOMAIN"/>
    <property type="match status" value="1"/>
</dbReference>
<dbReference type="Gene3D" id="2.30.29.30">
    <property type="entry name" value="Pleckstrin-homology domain (PH domain)/Phosphotyrosine-binding domain (PTB)"/>
    <property type="match status" value="1"/>
</dbReference>
<dbReference type="PROSITE" id="PS00108">
    <property type="entry name" value="PROTEIN_KINASE_ST"/>
    <property type="match status" value="1"/>
</dbReference>
<dbReference type="SUPFAM" id="SSF50729">
    <property type="entry name" value="PH domain-like"/>
    <property type="match status" value="1"/>
</dbReference>
<dbReference type="OrthoDB" id="10260894at2759"/>
<dbReference type="Gene3D" id="1.10.510.10">
    <property type="entry name" value="Transferase(Phosphotransferase) domain 1"/>
    <property type="match status" value="1"/>
</dbReference>
<dbReference type="InterPro" id="IPR001849">
    <property type="entry name" value="PH_domain"/>
</dbReference>
<organism evidence="7 8">
    <name type="scientific">Gracilariopsis chorda</name>
    <dbReference type="NCBI Taxonomy" id="448386"/>
    <lineage>
        <taxon>Eukaryota</taxon>
        <taxon>Rhodophyta</taxon>
        <taxon>Florideophyceae</taxon>
        <taxon>Rhodymeniophycidae</taxon>
        <taxon>Gracilariales</taxon>
        <taxon>Gracilariaceae</taxon>
        <taxon>Gracilariopsis</taxon>
    </lineage>
</organism>
<dbReference type="GO" id="GO:0005524">
    <property type="term" value="F:ATP binding"/>
    <property type="evidence" value="ECO:0007669"/>
    <property type="project" value="UniProtKB-UniRule"/>
</dbReference>
<keyword evidence="7" id="KW-0808">Transferase</keyword>
<dbReference type="Pfam" id="PF00069">
    <property type="entry name" value="Pkinase"/>
    <property type="match status" value="1"/>
</dbReference>
<dbReference type="CDD" id="cd05117">
    <property type="entry name" value="STKc_CAMK"/>
    <property type="match status" value="1"/>
</dbReference>
<evidence type="ECO:0000256" key="4">
    <source>
        <dbReference type="RuleBase" id="RU000304"/>
    </source>
</evidence>
<dbReference type="SMART" id="SM00220">
    <property type="entry name" value="S_TKc"/>
    <property type="match status" value="1"/>
</dbReference>